<evidence type="ECO:0000256" key="5">
    <source>
        <dbReference type="ARBA" id="ARBA00022840"/>
    </source>
</evidence>
<name>B3S4A1_TRIAD</name>
<dbReference type="GeneID" id="6756180"/>
<organism evidence="10 11">
    <name type="scientific">Trichoplax adhaerens</name>
    <name type="common">Trichoplax reptans</name>
    <dbReference type="NCBI Taxonomy" id="10228"/>
    <lineage>
        <taxon>Eukaryota</taxon>
        <taxon>Metazoa</taxon>
        <taxon>Placozoa</taxon>
        <taxon>Uniplacotomia</taxon>
        <taxon>Trichoplacea</taxon>
        <taxon>Trichoplacidae</taxon>
        <taxon>Trichoplax</taxon>
    </lineage>
</organism>
<keyword evidence="11" id="KW-1185">Reference proteome</keyword>
<keyword evidence="1 7" id="KW-0723">Serine/threonine-protein kinase</keyword>
<evidence type="ECO:0000313" key="11">
    <source>
        <dbReference type="Proteomes" id="UP000009022"/>
    </source>
</evidence>
<keyword evidence="3 6" id="KW-0547">Nucleotide-binding</keyword>
<dbReference type="OrthoDB" id="68483at2759"/>
<feature type="binding site" evidence="6">
    <location>
        <position position="74"/>
    </location>
    <ligand>
        <name>ATP</name>
        <dbReference type="ChEBI" id="CHEBI:30616"/>
    </ligand>
</feature>
<dbReference type="STRING" id="10228.B3S4A1"/>
<evidence type="ECO:0000256" key="1">
    <source>
        <dbReference type="ARBA" id="ARBA00022527"/>
    </source>
</evidence>
<dbReference type="PANTHER" id="PTHR43895:SF164">
    <property type="entry name" value="CALCIUM_CALMODULIN-DEPENDENT PROTEIN KINASE KINASE"/>
    <property type="match status" value="1"/>
</dbReference>
<dbReference type="InterPro" id="IPR011009">
    <property type="entry name" value="Kinase-like_dom_sf"/>
</dbReference>
<evidence type="ECO:0000256" key="7">
    <source>
        <dbReference type="RuleBase" id="RU000304"/>
    </source>
</evidence>
<feature type="region of interest" description="Disordered" evidence="8">
    <location>
        <begin position="1"/>
        <end position="22"/>
    </location>
</feature>
<dbReference type="GO" id="GO:0004674">
    <property type="term" value="F:protein serine/threonine kinase activity"/>
    <property type="evidence" value="ECO:0000318"/>
    <property type="project" value="GO_Central"/>
</dbReference>
<feature type="domain" description="Protein kinase" evidence="9">
    <location>
        <begin position="45"/>
        <end position="322"/>
    </location>
</feature>
<dbReference type="AlphaFoldDB" id="B3S4A1"/>
<dbReference type="FunCoup" id="B3S4A1">
    <property type="interactions" value="1150"/>
</dbReference>
<keyword evidence="2" id="KW-0808">Transferase</keyword>
<sequence length="382" mass="43688">MQLSRYHNISPTPPASPGRIRRKPLVETDTVHVEELPDGTQINQYKIGEELGRGSYGLVKVASNEDDHVDYAIKIISKVKMKKRAALTGRRVEMRKLGKVVDPFESIYREIAIMKKLNHKNIVQLIEVLNDTNNDYFYMVYELLSKGAVMPEIPTDNTFSEELSRRYFRDIVLGIEFLHFQGVIHRDIKPANLLLTEDNGIKIADFGVSELFEGSDAFVTKSAGTHYFMAPEAIAPEKAKSQRGKALDIWAMGITLFCFIYGRCPFQDVHIMQLFKKISTEPLRIPDDPYIDPQLEDLLYRLLVKNPSERITISKIKEHPWVTCGNTDLMPTTEDNCTKIVVTDEDITRSVGTLPHLSTLFHAKKMLREKSFRNPYQIGSQR</sequence>
<evidence type="ECO:0000256" key="6">
    <source>
        <dbReference type="PROSITE-ProRule" id="PRU10141"/>
    </source>
</evidence>
<dbReference type="FunFam" id="1.10.510.10:FF:000571">
    <property type="entry name" value="Maternal embryonic leucine zipper kinase"/>
    <property type="match status" value="1"/>
</dbReference>
<dbReference type="GO" id="GO:0007165">
    <property type="term" value="P:signal transduction"/>
    <property type="evidence" value="ECO:0000318"/>
    <property type="project" value="GO_Central"/>
</dbReference>
<dbReference type="SUPFAM" id="SSF56112">
    <property type="entry name" value="Protein kinase-like (PK-like)"/>
    <property type="match status" value="1"/>
</dbReference>
<dbReference type="OMA" id="TLCGLEY"/>
<dbReference type="PhylomeDB" id="B3S4A1"/>
<dbReference type="SMART" id="SM00220">
    <property type="entry name" value="S_TKc"/>
    <property type="match status" value="1"/>
</dbReference>
<reference evidence="10 11" key="1">
    <citation type="journal article" date="2008" name="Nature">
        <title>The Trichoplax genome and the nature of placozoans.</title>
        <authorList>
            <person name="Srivastava M."/>
            <person name="Begovic E."/>
            <person name="Chapman J."/>
            <person name="Putnam N.H."/>
            <person name="Hellsten U."/>
            <person name="Kawashima T."/>
            <person name="Kuo A."/>
            <person name="Mitros T."/>
            <person name="Salamov A."/>
            <person name="Carpenter M.L."/>
            <person name="Signorovitch A.Y."/>
            <person name="Moreno M.A."/>
            <person name="Kamm K."/>
            <person name="Grimwood J."/>
            <person name="Schmutz J."/>
            <person name="Shapiro H."/>
            <person name="Grigoriev I.V."/>
            <person name="Buss L.W."/>
            <person name="Schierwater B."/>
            <person name="Dellaporta S.L."/>
            <person name="Rokhsar D.S."/>
        </authorList>
    </citation>
    <scope>NUCLEOTIDE SEQUENCE [LARGE SCALE GENOMIC DNA]</scope>
    <source>
        <strain evidence="10 11">Grell-BS-1999</strain>
    </source>
</reference>
<dbReference type="PROSITE" id="PS50011">
    <property type="entry name" value="PROTEIN_KINASE_DOM"/>
    <property type="match status" value="1"/>
</dbReference>
<dbReference type="RefSeq" id="XP_002114967.1">
    <property type="nucleotide sequence ID" value="XM_002114931.1"/>
</dbReference>
<evidence type="ECO:0000313" key="10">
    <source>
        <dbReference type="EMBL" id="EDV22423.1"/>
    </source>
</evidence>
<gene>
    <name evidence="10" type="ORF">TRIADDRAFT_28940</name>
</gene>
<dbReference type="eggNOG" id="KOG0585">
    <property type="taxonomic scope" value="Eukaryota"/>
</dbReference>
<dbReference type="GO" id="GO:0005524">
    <property type="term" value="F:ATP binding"/>
    <property type="evidence" value="ECO:0007669"/>
    <property type="project" value="UniProtKB-UniRule"/>
</dbReference>
<evidence type="ECO:0000256" key="8">
    <source>
        <dbReference type="SAM" id="MobiDB-lite"/>
    </source>
</evidence>
<dbReference type="PROSITE" id="PS00107">
    <property type="entry name" value="PROTEIN_KINASE_ATP"/>
    <property type="match status" value="1"/>
</dbReference>
<evidence type="ECO:0000259" key="9">
    <source>
        <dbReference type="PROSITE" id="PS50011"/>
    </source>
</evidence>
<dbReference type="Pfam" id="PF00069">
    <property type="entry name" value="Pkinase"/>
    <property type="match status" value="1"/>
</dbReference>
<evidence type="ECO:0000256" key="4">
    <source>
        <dbReference type="ARBA" id="ARBA00022777"/>
    </source>
</evidence>
<comment type="similarity">
    <text evidence="7">Belongs to the protein kinase superfamily.</text>
</comment>
<dbReference type="Proteomes" id="UP000009022">
    <property type="component" value="Unassembled WGS sequence"/>
</dbReference>
<dbReference type="Gene3D" id="1.10.510.10">
    <property type="entry name" value="Transferase(Phosphotransferase) domain 1"/>
    <property type="match status" value="1"/>
</dbReference>
<evidence type="ECO:0000256" key="2">
    <source>
        <dbReference type="ARBA" id="ARBA00022679"/>
    </source>
</evidence>
<dbReference type="PROSITE" id="PS00108">
    <property type="entry name" value="PROTEIN_KINASE_ST"/>
    <property type="match status" value="1"/>
</dbReference>
<feature type="compositionally biased region" description="Polar residues" evidence="8">
    <location>
        <begin position="1"/>
        <end position="10"/>
    </location>
</feature>
<dbReference type="CDD" id="cd14118">
    <property type="entry name" value="STKc_CAMKK"/>
    <property type="match status" value="1"/>
</dbReference>
<dbReference type="KEGG" id="tad:TRIADDRAFT_28940"/>
<accession>B3S4A1</accession>
<evidence type="ECO:0000256" key="3">
    <source>
        <dbReference type="ARBA" id="ARBA00022741"/>
    </source>
</evidence>
<dbReference type="PANTHER" id="PTHR43895">
    <property type="entry name" value="CALCIUM/CALMODULIN-DEPENDENT PROTEIN KINASE KINASE-RELATED"/>
    <property type="match status" value="1"/>
</dbReference>
<keyword evidence="4" id="KW-0418">Kinase</keyword>
<dbReference type="InterPro" id="IPR017441">
    <property type="entry name" value="Protein_kinase_ATP_BS"/>
</dbReference>
<dbReference type="EMBL" id="DS985249">
    <property type="protein sequence ID" value="EDV22423.1"/>
    <property type="molecule type" value="Genomic_DNA"/>
</dbReference>
<dbReference type="InterPro" id="IPR008271">
    <property type="entry name" value="Ser/Thr_kinase_AS"/>
</dbReference>
<keyword evidence="5 6" id="KW-0067">ATP-binding</keyword>
<dbReference type="InterPro" id="IPR000719">
    <property type="entry name" value="Prot_kinase_dom"/>
</dbReference>
<dbReference type="HOGENOM" id="CLU_000288_63_0_1"/>
<protein>
    <recommendedName>
        <fullName evidence="9">Protein kinase domain-containing protein</fullName>
    </recommendedName>
</protein>
<dbReference type="CTD" id="6756180"/>
<proteinExistence type="inferred from homology"/>
<dbReference type="InParanoid" id="B3S4A1"/>